<protein>
    <submittedName>
        <fullName evidence="1">Uncharacterized protein</fullName>
    </submittedName>
</protein>
<evidence type="ECO:0000313" key="2">
    <source>
        <dbReference type="Proteomes" id="UP000053841"/>
    </source>
</evidence>
<reference evidence="1 2" key="1">
    <citation type="journal article" date="2013" name="PLoS Genet.">
        <title>Comparative genome structure, secondary metabolite, and effector coding capacity across Cochliobolus pathogens.</title>
        <authorList>
            <person name="Condon B.J."/>
            <person name="Leng Y."/>
            <person name="Wu D."/>
            <person name="Bushley K.E."/>
            <person name="Ohm R.A."/>
            <person name="Otillar R."/>
            <person name="Martin J."/>
            <person name="Schackwitz W."/>
            <person name="Grimwood J."/>
            <person name="MohdZainudin N."/>
            <person name="Xue C."/>
            <person name="Wang R."/>
            <person name="Manning V.A."/>
            <person name="Dhillon B."/>
            <person name="Tu Z.J."/>
            <person name="Steffenson B.J."/>
            <person name="Salamov A."/>
            <person name="Sun H."/>
            <person name="Lowry S."/>
            <person name="LaButti K."/>
            <person name="Han J."/>
            <person name="Copeland A."/>
            <person name="Lindquist E."/>
            <person name="Barry K."/>
            <person name="Schmutz J."/>
            <person name="Baker S.E."/>
            <person name="Ciuffetti L.M."/>
            <person name="Grigoriev I.V."/>
            <person name="Zhong S."/>
            <person name="Turgeon B.G."/>
        </authorList>
    </citation>
    <scope>NUCLEOTIDE SEQUENCE [LARGE SCALE GENOMIC DNA]</scope>
    <source>
        <strain evidence="1 2">26-R-13</strain>
    </source>
</reference>
<organism evidence="1 2">
    <name type="scientific">Cochliobolus carbonum (strain 26-R-13)</name>
    <name type="common">Maize leaf spot fungus</name>
    <name type="synonym">Bipolaris zeicola</name>
    <dbReference type="NCBI Taxonomy" id="930089"/>
    <lineage>
        <taxon>Eukaryota</taxon>
        <taxon>Fungi</taxon>
        <taxon>Dikarya</taxon>
        <taxon>Ascomycota</taxon>
        <taxon>Pezizomycotina</taxon>
        <taxon>Dothideomycetes</taxon>
        <taxon>Pleosporomycetidae</taxon>
        <taxon>Pleosporales</taxon>
        <taxon>Pleosporineae</taxon>
        <taxon>Pleosporaceae</taxon>
        <taxon>Bipolaris</taxon>
    </lineage>
</organism>
<dbReference type="OrthoDB" id="10292870at2759"/>
<proteinExistence type="predicted"/>
<dbReference type="AlphaFoldDB" id="W6YNI0"/>
<gene>
    <name evidence="1" type="ORF">COCCADRAFT_33552</name>
</gene>
<dbReference type="EMBL" id="KI964554">
    <property type="protein sequence ID" value="EUC37084.1"/>
    <property type="molecule type" value="Genomic_DNA"/>
</dbReference>
<evidence type="ECO:0000313" key="1">
    <source>
        <dbReference type="EMBL" id="EUC37084.1"/>
    </source>
</evidence>
<name>W6YNI0_COCC2</name>
<dbReference type="GeneID" id="19147542"/>
<dbReference type="Proteomes" id="UP000053841">
    <property type="component" value="Unassembled WGS sequence"/>
</dbReference>
<dbReference type="KEGG" id="bze:COCCADRAFT_33552"/>
<dbReference type="HOGENOM" id="CLU_1906388_0_0_1"/>
<dbReference type="RefSeq" id="XP_007708542.1">
    <property type="nucleotide sequence ID" value="XM_007710352.1"/>
</dbReference>
<keyword evidence="2" id="KW-1185">Reference proteome</keyword>
<accession>W6YNI0</accession>
<sequence>MHTRGYSILYPHTYTRTYTCSVNMGCWRPRRETHGTRQIRKARNDSVVVDALSCLFIHRGAAYSPVYPADRLKCSPRIRMPTIGMRISATVGETSAPWSMQQTDRRTDMGLMADRMTRNACSQYDGTRRWGNQSAACYSV</sequence>